<proteinExistence type="predicted"/>
<sequence length="275" mass="30429">MVAGLTSTTWVFTSVGARAAASTAEDSKRRKYVGLSESYIFVPFGVETLGPWGPEARRIYFGQRISLAIQRGNAATSPSIGILGLEISSDWQFHGHLEGKVKLASKKLGVINRARQYFKPAHILALYKAQVRPHMEYCCHLWSGAPQAARIVGDTEQCSALRRDVAALCVFYRIYHGECTEELLNDIIPTIWMCGGLPQCGFQAFFHVLQSCGMNFLVRFFRDDTTWVPSKRARTPSLKAGNTPVIPLVLQEIVGGGDHLTTGDPYARLSNYSIN</sequence>
<dbReference type="AlphaFoldDB" id="A0A5E4R1B6"/>
<dbReference type="Proteomes" id="UP000324832">
    <property type="component" value="Unassembled WGS sequence"/>
</dbReference>
<dbReference type="EMBL" id="FZQP02006851">
    <property type="protein sequence ID" value="VVD04280.1"/>
    <property type="molecule type" value="Genomic_DNA"/>
</dbReference>
<accession>A0A5E4R1B6</accession>
<keyword evidence="2" id="KW-1185">Reference proteome</keyword>
<evidence type="ECO:0000313" key="2">
    <source>
        <dbReference type="Proteomes" id="UP000324832"/>
    </source>
</evidence>
<evidence type="ECO:0000313" key="1">
    <source>
        <dbReference type="EMBL" id="VVD04280.1"/>
    </source>
</evidence>
<name>A0A5E4R1B6_9NEOP</name>
<gene>
    <name evidence="1" type="ORF">LSINAPIS_LOCUS14071</name>
</gene>
<organism evidence="1 2">
    <name type="scientific">Leptidea sinapis</name>
    <dbReference type="NCBI Taxonomy" id="189913"/>
    <lineage>
        <taxon>Eukaryota</taxon>
        <taxon>Metazoa</taxon>
        <taxon>Ecdysozoa</taxon>
        <taxon>Arthropoda</taxon>
        <taxon>Hexapoda</taxon>
        <taxon>Insecta</taxon>
        <taxon>Pterygota</taxon>
        <taxon>Neoptera</taxon>
        <taxon>Endopterygota</taxon>
        <taxon>Lepidoptera</taxon>
        <taxon>Glossata</taxon>
        <taxon>Ditrysia</taxon>
        <taxon>Papilionoidea</taxon>
        <taxon>Pieridae</taxon>
        <taxon>Dismorphiinae</taxon>
        <taxon>Leptidea</taxon>
    </lineage>
</organism>
<protein>
    <submittedName>
        <fullName evidence="1">Uncharacterized protein</fullName>
    </submittedName>
</protein>
<reference evidence="1 2" key="1">
    <citation type="submission" date="2017-07" db="EMBL/GenBank/DDBJ databases">
        <authorList>
            <person name="Talla V."/>
            <person name="Backstrom N."/>
        </authorList>
    </citation>
    <scope>NUCLEOTIDE SEQUENCE [LARGE SCALE GENOMIC DNA]</scope>
</reference>